<dbReference type="InterPro" id="IPR029021">
    <property type="entry name" value="Prot-tyrosine_phosphatase-like"/>
</dbReference>
<proteinExistence type="inferred from homology"/>
<comment type="similarity">
    <text evidence="3 8">Belongs to the protein-tyrosine phosphatase family. Non-receptor class subfamily.</text>
</comment>
<dbReference type="PROSITE" id="PS50106">
    <property type="entry name" value="PDZ"/>
    <property type="match status" value="6"/>
</dbReference>
<dbReference type="GO" id="GO:0004725">
    <property type="term" value="F:protein tyrosine phosphatase activity"/>
    <property type="evidence" value="ECO:0007669"/>
    <property type="project" value="UniProtKB-UniRule"/>
</dbReference>
<evidence type="ECO:0000256" key="11">
    <source>
        <dbReference type="SAM" id="MobiDB-lite"/>
    </source>
</evidence>
<dbReference type="InterPro" id="IPR052074">
    <property type="entry name" value="NonRcpt_TyrProt_Phosphatase"/>
</dbReference>
<dbReference type="PRINTS" id="PR00935">
    <property type="entry name" value="BAND41"/>
</dbReference>
<feature type="region of interest" description="Disordered" evidence="11">
    <location>
        <begin position="1480"/>
        <end position="1521"/>
    </location>
</feature>
<dbReference type="Pfam" id="PF09379">
    <property type="entry name" value="FERM_N"/>
    <property type="match status" value="1"/>
</dbReference>
<dbReference type="CDD" id="cd06792">
    <property type="entry name" value="PDZ2-PTPN13_FRMPD2-like"/>
    <property type="match status" value="1"/>
</dbReference>
<feature type="region of interest" description="Disordered" evidence="11">
    <location>
        <begin position="955"/>
        <end position="982"/>
    </location>
</feature>
<feature type="domain" description="PDZ" evidence="15">
    <location>
        <begin position="1390"/>
        <end position="1478"/>
    </location>
</feature>
<dbReference type="Gene3D" id="2.30.42.10">
    <property type="match status" value="6"/>
</dbReference>
<name>A0A9F7TQD6_ICTPU</name>
<feature type="domain" description="Tyrosine specific protein phosphatases" evidence="13">
    <location>
        <begin position="2309"/>
        <end position="2378"/>
    </location>
</feature>
<dbReference type="GeneID" id="108278752"/>
<feature type="region of interest" description="Disordered" evidence="11">
    <location>
        <begin position="1582"/>
        <end position="1640"/>
    </location>
</feature>
<feature type="domain" description="FERM" evidence="14">
    <location>
        <begin position="540"/>
        <end position="839"/>
    </location>
</feature>
<evidence type="ECO:0000313" key="18">
    <source>
        <dbReference type="RefSeq" id="XP_053543903.1"/>
    </source>
</evidence>
<evidence type="ECO:0000259" key="16">
    <source>
        <dbReference type="PROSITE" id="PS51377"/>
    </source>
</evidence>
<keyword evidence="5" id="KW-0677">Repeat</keyword>
<dbReference type="SUPFAM" id="SSF54236">
    <property type="entry name" value="Ubiquitin-like"/>
    <property type="match status" value="1"/>
</dbReference>
<dbReference type="InterPro" id="IPR029071">
    <property type="entry name" value="Ubiquitin-like_domsf"/>
</dbReference>
<protein>
    <recommendedName>
        <fullName evidence="8">Tyrosine-protein phosphatase non-receptor type 13</fullName>
        <ecNumber evidence="8">3.1.3.48</ecNumber>
    </recommendedName>
</protein>
<dbReference type="InterPro" id="IPR019748">
    <property type="entry name" value="FERM_central"/>
</dbReference>
<dbReference type="SUPFAM" id="SSF50729">
    <property type="entry name" value="PH domain-like"/>
    <property type="match status" value="1"/>
</dbReference>
<dbReference type="GO" id="GO:0036312">
    <property type="term" value="F:phosphatidylinositol 3-kinase regulatory subunit binding"/>
    <property type="evidence" value="ECO:0007669"/>
    <property type="project" value="TreeGrafter"/>
</dbReference>
<feature type="binding site" evidence="10">
    <location>
        <begin position="2328"/>
        <end position="2334"/>
    </location>
    <ligand>
        <name>substrate</name>
    </ligand>
</feature>
<feature type="region of interest" description="Disordered" evidence="11">
    <location>
        <begin position="1123"/>
        <end position="1247"/>
    </location>
</feature>
<dbReference type="GO" id="GO:0005634">
    <property type="term" value="C:nucleus"/>
    <property type="evidence" value="ECO:0007669"/>
    <property type="project" value="UniProtKB-SubCell"/>
</dbReference>
<dbReference type="InterPro" id="IPR018980">
    <property type="entry name" value="FERM_PH-like_C"/>
</dbReference>
<feature type="compositionally biased region" description="Polar residues" evidence="11">
    <location>
        <begin position="2050"/>
        <end position="2064"/>
    </location>
</feature>
<dbReference type="InterPro" id="IPR011993">
    <property type="entry name" value="PH-like_dom_sf"/>
</dbReference>
<dbReference type="PROSITE" id="PS51377">
    <property type="entry name" value="KIND"/>
    <property type="match status" value="1"/>
</dbReference>
<feature type="compositionally biased region" description="Basic and acidic residues" evidence="11">
    <location>
        <begin position="2037"/>
        <end position="2048"/>
    </location>
</feature>
<feature type="domain" description="KIND" evidence="16">
    <location>
        <begin position="3"/>
        <end position="186"/>
    </location>
</feature>
<dbReference type="FunFam" id="2.30.42.10:FF:000084">
    <property type="entry name" value="Tyrosine-protein phosphatase non-receptor type 13"/>
    <property type="match status" value="1"/>
</dbReference>
<dbReference type="InterPro" id="IPR014352">
    <property type="entry name" value="FERM/acyl-CoA-bd_prot_sf"/>
</dbReference>
<dbReference type="Gene3D" id="3.10.20.90">
    <property type="entry name" value="Phosphatidylinositol 3-kinase Catalytic Subunit, Chain A, domain 1"/>
    <property type="match status" value="1"/>
</dbReference>
<dbReference type="Pfam" id="PF00595">
    <property type="entry name" value="PDZ"/>
    <property type="match status" value="6"/>
</dbReference>
<dbReference type="InterPro" id="IPR012153">
    <property type="entry name" value="PTPN13"/>
</dbReference>
<keyword evidence="17" id="KW-1185">Reference proteome</keyword>
<feature type="domain" description="Tyrosine-protein phosphatase" evidence="12">
    <location>
        <begin position="2133"/>
        <end position="2387"/>
    </location>
</feature>
<evidence type="ECO:0000259" key="15">
    <source>
        <dbReference type="PROSITE" id="PS50106"/>
    </source>
</evidence>
<dbReference type="Pfam" id="PF00102">
    <property type="entry name" value="Y_phosphatase"/>
    <property type="match status" value="1"/>
</dbReference>
<evidence type="ECO:0000313" key="17">
    <source>
        <dbReference type="Proteomes" id="UP000221080"/>
    </source>
</evidence>
<dbReference type="Gene3D" id="1.10.510.10">
    <property type="entry name" value="Transferase(Phosphotransferase) domain 1"/>
    <property type="match status" value="1"/>
</dbReference>
<dbReference type="InterPro" id="IPR000242">
    <property type="entry name" value="PTP_cat"/>
</dbReference>
<dbReference type="SMART" id="SM00228">
    <property type="entry name" value="PDZ"/>
    <property type="match status" value="6"/>
</dbReference>
<dbReference type="Gene3D" id="3.90.190.10">
    <property type="entry name" value="Protein tyrosine phosphatase superfamily"/>
    <property type="match status" value="1"/>
</dbReference>
<dbReference type="SUPFAM" id="SSF50156">
    <property type="entry name" value="PDZ domain-like"/>
    <property type="match status" value="6"/>
</dbReference>
<organism evidence="17 18">
    <name type="scientific">Ictalurus punctatus</name>
    <name type="common">Channel catfish</name>
    <name type="synonym">Silurus punctatus</name>
    <dbReference type="NCBI Taxonomy" id="7998"/>
    <lineage>
        <taxon>Eukaryota</taxon>
        <taxon>Metazoa</taxon>
        <taxon>Chordata</taxon>
        <taxon>Craniata</taxon>
        <taxon>Vertebrata</taxon>
        <taxon>Euteleostomi</taxon>
        <taxon>Actinopterygii</taxon>
        <taxon>Neopterygii</taxon>
        <taxon>Teleostei</taxon>
        <taxon>Ostariophysi</taxon>
        <taxon>Siluriformes</taxon>
        <taxon>Ictaluridae</taxon>
        <taxon>Ictalurus</taxon>
    </lineage>
</organism>
<feature type="compositionally biased region" description="Acidic residues" evidence="11">
    <location>
        <begin position="1546"/>
        <end position="1557"/>
    </location>
</feature>
<dbReference type="SUPFAM" id="SSF47031">
    <property type="entry name" value="Second domain of FERM"/>
    <property type="match status" value="1"/>
</dbReference>
<dbReference type="InterPro" id="IPR000387">
    <property type="entry name" value="Tyr_Pase_dom"/>
</dbReference>
<evidence type="ECO:0000256" key="1">
    <source>
        <dbReference type="ARBA" id="ARBA00004123"/>
    </source>
</evidence>
<dbReference type="SMART" id="SM00404">
    <property type="entry name" value="PTPc_motif"/>
    <property type="match status" value="1"/>
</dbReference>
<feature type="compositionally biased region" description="Polar residues" evidence="11">
    <location>
        <begin position="419"/>
        <end position="431"/>
    </location>
</feature>
<dbReference type="PRINTS" id="PR00700">
    <property type="entry name" value="PRTYPHPHTASE"/>
</dbReference>
<evidence type="ECO:0000256" key="5">
    <source>
        <dbReference type="ARBA" id="ARBA00022737"/>
    </source>
</evidence>
<evidence type="ECO:0000256" key="3">
    <source>
        <dbReference type="ARBA" id="ARBA00009649"/>
    </source>
</evidence>
<dbReference type="CDD" id="cd14473">
    <property type="entry name" value="FERM_B-lobe"/>
    <property type="match status" value="1"/>
</dbReference>
<feature type="region of interest" description="Disordered" evidence="11">
    <location>
        <begin position="312"/>
        <end position="436"/>
    </location>
</feature>
<gene>
    <name evidence="18" type="primary">ptpn13</name>
</gene>
<reference evidence="17" key="1">
    <citation type="journal article" date="2016" name="Nat. Commun.">
        <title>The channel catfish genome sequence provides insights into the evolution of scale formation in teleosts.</title>
        <authorList>
            <person name="Liu Z."/>
            <person name="Liu S."/>
            <person name="Yao J."/>
            <person name="Bao L."/>
            <person name="Zhang J."/>
            <person name="Li Y."/>
            <person name="Jiang C."/>
            <person name="Sun L."/>
            <person name="Wang R."/>
            <person name="Zhang Y."/>
            <person name="Zhou T."/>
            <person name="Zeng Q."/>
            <person name="Fu Q."/>
            <person name="Gao S."/>
            <person name="Li N."/>
            <person name="Koren S."/>
            <person name="Jiang Y."/>
            <person name="Zimin A."/>
            <person name="Xu P."/>
            <person name="Phillippy A.M."/>
            <person name="Geng X."/>
            <person name="Song L."/>
            <person name="Sun F."/>
            <person name="Li C."/>
            <person name="Wang X."/>
            <person name="Chen A."/>
            <person name="Jin Y."/>
            <person name="Yuan Z."/>
            <person name="Yang Y."/>
            <person name="Tan S."/>
            <person name="Peatman E."/>
            <person name="Lu J."/>
            <person name="Qin Z."/>
            <person name="Dunham R."/>
            <person name="Li Z."/>
            <person name="Sonstegard T."/>
            <person name="Feng J."/>
            <person name="Danzmann R.G."/>
            <person name="Schroeder S."/>
            <person name="Scheffler B."/>
            <person name="Duke M.V."/>
            <person name="Ballard L."/>
            <person name="Kucuktas H."/>
            <person name="Kaltenboeck L."/>
            <person name="Liu H."/>
            <person name="Armbruster J."/>
            <person name="Xie Y."/>
            <person name="Kirby M.L."/>
            <person name="Tian Y."/>
            <person name="Flanagan M.E."/>
            <person name="Mu W."/>
            <person name="Waldbieser G.C."/>
        </authorList>
    </citation>
    <scope>NUCLEOTIDE SEQUENCE [LARGE SCALE GENOMIC DNA]</scope>
    <source>
        <strain evidence="17">SDA103</strain>
    </source>
</reference>
<feature type="region of interest" description="Disordered" evidence="11">
    <location>
        <begin position="1533"/>
        <end position="1565"/>
    </location>
</feature>
<dbReference type="EC" id="3.1.3.48" evidence="8"/>
<comment type="function">
    <text evidence="8">Regulates negatively FAS-induced apoptosis and NGFR-mediated pro-apoptotic signaling.</text>
</comment>
<feature type="domain" description="PDZ" evidence="15">
    <location>
        <begin position="1254"/>
        <end position="1344"/>
    </location>
</feature>
<dbReference type="Pfam" id="PF09380">
    <property type="entry name" value="FERM_C"/>
    <property type="match status" value="1"/>
</dbReference>
<dbReference type="PANTHER" id="PTHR46900">
    <property type="entry name" value="TYROSINE-PROTEIN PHOSPHATASE NON-RECEPTOR TYPE 13"/>
    <property type="match status" value="1"/>
</dbReference>
<evidence type="ECO:0000256" key="2">
    <source>
        <dbReference type="ARBA" id="ARBA00004245"/>
    </source>
</evidence>
<accession>A0A9F7TQD6</accession>
<dbReference type="PANTHER" id="PTHR46900:SF1">
    <property type="entry name" value="TYROSINE-PROTEIN PHOSPHATASE NON-RECEPTOR TYPE 13"/>
    <property type="match status" value="1"/>
</dbReference>
<dbReference type="OrthoDB" id="9937357at2759"/>
<feature type="active site" description="Phosphocysteine intermediate" evidence="9">
    <location>
        <position position="2328"/>
    </location>
</feature>
<feature type="compositionally biased region" description="Basic and acidic residues" evidence="11">
    <location>
        <begin position="890"/>
        <end position="901"/>
    </location>
</feature>
<evidence type="ECO:0000259" key="12">
    <source>
        <dbReference type="PROSITE" id="PS50055"/>
    </source>
</evidence>
<feature type="region of interest" description="Disordered" evidence="11">
    <location>
        <begin position="879"/>
        <end position="928"/>
    </location>
</feature>
<evidence type="ECO:0000256" key="7">
    <source>
        <dbReference type="ARBA" id="ARBA00023242"/>
    </source>
</evidence>
<evidence type="ECO:0000256" key="10">
    <source>
        <dbReference type="PIRSR" id="PIRSR000933-51"/>
    </source>
</evidence>
<keyword evidence="8" id="KW-0904">Protein phosphatase</keyword>
<dbReference type="SMART" id="SM00194">
    <property type="entry name" value="PTPc"/>
    <property type="match status" value="1"/>
</dbReference>
<dbReference type="InterPro" id="IPR011019">
    <property type="entry name" value="KIND_dom"/>
</dbReference>
<keyword evidence="7" id="KW-0539">Nucleus</keyword>
<dbReference type="CDD" id="cd06696">
    <property type="entry name" value="PDZ4_PTPN13-like"/>
    <property type="match status" value="1"/>
</dbReference>
<comment type="catalytic activity">
    <reaction evidence="8">
        <text>O-phospho-L-tyrosyl-[protein] + H2O = L-tyrosyl-[protein] + phosphate</text>
        <dbReference type="Rhea" id="RHEA:10684"/>
        <dbReference type="Rhea" id="RHEA-COMP:10136"/>
        <dbReference type="Rhea" id="RHEA-COMP:20101"/>
        <dbReference type="ChEBI" id="CHEBI:15377"/>
        <dbReference type="ChEBI" id="CHEBI:43474"/>
        <dbReference type="ChEBI" id="CHEBI:46858"/>
        <dbReference type="ChEBI" id="CHEBI:61978"/>
        <dbReference type="EC" id="3.1.3.48"/>
    </reaction>
</comment>
<feature type="compositionally biased region" description="Basic and acidic residues" evidence="11">
    <location>
        <begin position="1129"/>
        <end position="1139"/>
    </location>
</feature>
<feature type="binding site" evidence="10">
    <location>
        <position position="2298"/>
    </location>
    <ligand>
        <name>substrate</name>
    </ligand>
</feature>
<dbReference type="Pfam" id="PF00373">
    <property type="entry name" value="FERM_M"/>
    <property type="match status" value="1"/>
</dbReference>
<dbReference type="SMART" id="SM00750">
    <property type="entry name" value="KIND"/>
    <property type="match status" value="1"/>
</dbReference>
<keyword evidence="4 8" id="KW-0963">Cytoplasm</keyword>
<dbReference type="InterPro" id="IPR001478">
    <property type="entry name" value="PDZ"/>
</dbReference>
<evidence type="ECO:0000256" key="4">
    <source>
        <dbReference type="ARBA" id="ARBA00022490"/>
    </source>
</evidence>
<keyword evidence="6 8" id="KW-0206">Cytoskeleton</keyword>
<dbReference type="SUPFAM" id="SSF101690">
    <property type="entry name" value="PAZ domain"/>
    <property type="match status" value="1"/>
</dbReference>
<feature type="domain" description="PDZ" evidence="15">
    <location>
        <begin position="1742"/>
        <end position="1825"/>
    </location>
</feature>
<comment type="subcellular location">
    <subcellularLocation>
        <location evidence="2 8">Cytoplasm</location>
        <location evidence="2 8">Cytoskeleton</location>
    </subcellularLocation>
    <subcellularLocation>
        <location evidence="1">Nucleus</location>
    </subcellularLocation>
</comment>
<dbReference type="Gene3D" id="2.30.29.30">
    <property type="entry name" value="Pleckstrin-homology domain (PH domain)/Phosphotyrosine-binding domain (PTB)"/>
    <property type="match status" value="1"/>
</dbReference>
<dbReference type="RefSeq" id="XP_053543903.1">
    <property type="nucleotide sequence ID" value="XM_053687928.1"/>
</dbReference>
<dbReference type="CDD" id="cd23060">
    <property type="entry name" value="PDZ5_DrPTPN13-like"/>
    <property type="match status" value="1"/>
</dbReference>
<feature type="compositionally biased region" description="Basic and acidic residues" evidence="11">
    <location>
        <begin position="1195"/>
        <end position="1233"/>
    </location>
</feature>
<feature type="region of interest" description="Disordered" evidence="11">
    <location>
        <begin position="228"/>
        <end position="287"/>
    </location>
</feature>
<dbReference type="InterPro" id="IPR018979">
    <property type="entry name" value="FERM_N"/>
</dbReference>
<evidence type="ECO:0000256" key="9">
    <source>
        <dbReference type="PIRSR" id="PIRSR000933-50"/>
    </source>
</evidence>
<feature type="binding site" evidence="10">
    <location>
        <position position="2372"/>
    </location>
    <ligand>
        <name>substrate</name>
    </ligand>
</feature>
<feature type="domain" description="PDZ" evidence="15">
    <location>
        <begin position="1875"/>
        <end position="1955"/>
    </location>
</feature>
<reference evidence="18" key="2">
    <citation type="submission" date="2025-08" db="UniProtKB">
        <authorList>
            <consortium name="RefSeq"/>
        </authorList>
    </citation>
    <scope>IDENTIFICATION</scope>
    <source>
        <tissue evidence="18">Blood</tissue>
    </source>
</reference>
<dbReference type="InterPro" id="IPR036085">
    <property type="entry name" value="PAZ_dom_sf"/>
</dbReference>
<dbReference type="InterPro" id="IPR035963">
    <property type="entry name" value="FERM_2"/>
</dbReference>
<feature type="domain" description="PDZ" evidence="15">
    <location>
        <begin position="1648"/>
        <end position="1728"/>
    </location>
</feature>
<dbReference type="SUPFAM" id="SSF52799">
    <property type="entry name" value="(Phosphotyrosine protein) phosphatases II"/>
    <property type="match status" value="1"/>
</dbReference>
<feature type="compositionally biased region" description="Low complexity" evidence="11">
    <location>
        <begin position="1599"/>
        <end position="1616"/>
    </location>
</feature>
<dbReference type="GO" id="GO:0005737">
    <property type="term" value="C:cytoplasm"/>
    <property type="evidence" value="ECO:0007669"/>
    <property type="project" value="UniProtKB-UniRule"/>
</dbReference>
<dbReference type="InterPro" id="IPR000299">
    <property type="entry name" value="FERM_domain"/>
</dbReference>
<dbReference type="Proteomes" id="UP000221080">
    <property type="component" value="Chromosome 18"/>
</dbReference>
<dbReference type="PROSITE" id="PS50056">
    <property type="entry name" value="TYR_PHOSPHATASE_2"/>
    <property type="match status" value="1"/>
</dbReference>
<sequence>MHVSLAEALQVRGGPLQEEEVWAVLNQSAESLQELMRRDPTALGFIISPWSLLLMPSGNISFTDENVAQQDLRAFTAPEVLEGLNLSSLSDIEKMHMYSLGMTLFWGADYEIPQSQPMKLTEHLNSILLKMCEDSTLTRLSVRSVLDVCSTHVRNSTCDPSFSYVRKLVRLVLGSLSQLDGLLSQNERDSLPERSKEIRERLRGKGLPAGRSAAHRVLERYRARSQEQAALNRGLSRSMGSLPTHDENVQQTPPPSETTSEPFARQQKVKGQLPEPDRRSMPHHRKKNWASSVDLAYLDPELLRFGALEEARRGSGPFSTRSSGRPKSAARVRDVPYGDFEGLEVRKGHHHSAQSVGGAYDKHRERHKKLHALSQAIDDPMHTHRSYQSDYSSSSESPSVTSSDPDYRHAKRPDELRRFSSQVGLSENDGVSQRHRLYDVGQEEAFRTELLMSRPEDGMRRLPTQLSRSSLYAGEEPRASINDLREAMKSSTMDISSLQSRKAKNFFGPEFAKMSTEPCVVLNVPSSIMNKRGKVEESQRKVFVVLLNGQKLEVSCDVKAVCKDVLDMVIAHVGLVEHHLFGLAYLKDDEFFFIESEGKISKVAPDGWKDDPKKRKTEINFTLFLRIKFFHDDVSFIQHPMTKHQYYLQLRKDILEERMRCNMENAMILASLALQAEIGDYQPELHGKTYFRTEHYLPANIMEKMDQSSMKEELSRLHSNYYGAKEDEAEFEFLKVSQRLTEYGVHFHRVLPEKKSQTGIQMGVCSKGIQIFEVLNGNRTPALRFPWRETKKTSFTKKKICLQNSSDGIKHVFQTDSQKTCQYLFQLCLEQYKFHQQMKTRQSNQEQQELENSPLNMLQYPVGPESLGRAVSLASLAASATMSTRSNPDSLKRMSSSEERAFPTFSANPSSRMKSRSHHNLGELPESPEHRGATFISVHQRASSDTNSIAVHGQQESAFRSMGRADSPSWSPKNLKKDSDTSSCEESAAPYVEGVSVHGSDFSTPVSSMGITDSLKKKLDMLPSPEREIKSVSLKKDVKYGLGFQISGGESAGRMDLGTIISSITPGGPADVDGRLKPGDRLLKVNSIGVEGLSHEETVEILQSCPDDVTLLVSQPKERLFADSPSDLSHYKDKSRQEVDVDSSSEDLAQTSPPFFGKNVAGNVPQTQLNGVHQKDESGADPIPPALPPKTRKSKGPDTPKEPEISDRGDSDMDEDTHSSNQDKQKSMKDVSVTDRLSGNGPAVNSLQPGELFDVELSKIDSSLGISVTVLFGKGGSNTSLRHGGIYVKGIVPKGAAELDGRIKKGDRVVAVNGRSLEGATHKEAVEALRDTGQVVHLLLERGQLPEDRVHAPLTPQGTSIIRDTKPQLRSVVRKPQPEYSFIKPDNVFDVRLLKNTSGLGFSFSREENVPDEPLGTSMVRVKKLFPGQPAAESGLIRVGDVILRVNQTPLKGLTQHEVISALRGTGQEVTLLLCRPETGVLPDMDSSSQTATPSPRKEPPPKPKLAPKPTSPQQEETPNSLGIVEQALERMLMKSPSRRDSYSDSTDEEGEEDEEGFSPAGQNESAWEMDDTIHSAYVNASQSADRAEASRRPPPSSPLLSSPAPPEAGILNPSSHPLPPALPSPLNLTLPEQSPDTDDYLPEVELKVSLVKSEKGSLGFTLTKGNDHNCYIHDIIQDPAKGDGRLRPGDRMIMVNNTDVSGMSHTEVVNLVRAAPRVVDLVVGRVLESLKPPIDAHLLPDITFQCPTDSLGLVLDGGKDSEFRVLYVKDIVPGSMAATEGTLRKLDLIHYINGAPTNELTLSESRRLLHLKPQELILKATRDGKPVCPEKERISILNNNVSSKTNPSTSINGYLHSNDDDLEAICPSEERIIKLQLEKPPAGNLGFSIIGGERGIFVKSISPGGAAHTDATLQVGDRLLKVNDELMTGVSHSKAVTTIWKTKGVVHLVVSRPPDQTPSTYLGFLPLSSSNGNTDASEDSGVKTKLCSSPEARKSKSPPALPPIDYGTGPVEKRLEAEESEDTDCDGSSLPEDSPETSRRTEWREDTVDSPQNDSYLHSSSGQLDEDEVTWGSDELPIDNINSRFNEDGPIITEDELTSLPLVKVVPNGQYTGPKLNSVVRMMRGLLEQKVPLQEFENLQNLQPLDDCLIGQTQENKKKNRYKNIVPFDTTRVTLGKDGGYINANFIKMPVKDESFLYIACQGPLPTTLADFWQMVWEQKSNVIAMMTQEVEGGKVKCQRYWPDTPRTPQMVDNRLQVMLVKDQHLDNFIVRLIEVKDVQTNEIQRVTHLNYTGWPDHGTPMQPEQLLTFISYMRHIHQSGPIITHCSAGIGRSGTLICIDVVLGLISKDTDFDISDVVRTMRLQRQGMVQTEEQYIFCYQVILYVLRCLQVEEKMSG</sequence>
<dbReference type="CDD" id="cd14597">
    <property type="entry name" value="PTPc-N13"/>
    <property type="match status" value="1"/>
</dbReference>
<feature type="region of interest" description="Disordered" evidence="11">
    <location>
        <begin position="1970"/>
        <end position="2069"/>
    </location>
</feature>
<dbReference type="PROSITE" id="PS50057">
    <property type="entry name" value="FERM_3"/>
    <property type="match status" value="1"/>
</dbReference>
<feature type="compositionally biased region" description="Basic and acidic residues" evidence="11">
    <location>
        <begin position="1533"/>
        <end position="1543"/>
    </location>
</feature>
<evidence type="ECO:0000259" key="13">
    <source>
        <dbReference type="PROSITE" id="PS50056"/>
    </source>
</evidence>
<dbReference type="Gene3D" id="1.20.80.10">
    <property type="match status" value="1"/>
</dbReference>
<dbReference type="SMART" id="SM00295">
    <property type="entry name" value="B41"/>
    <property type="match status" value="1"/>
</dbReference>
<feature type="domain" description="PDZ" evidence="15">
    <location>
        <begin position="1031"/>
        <end position="1117"/>
    </location>
</feature>
<keyword evidence="8" id="KW-0378">Hydrolase</keyword>
<dbReference type="Pfam" id="PF16599">
    <property type="entry name" value="PTN13_u3"/>
    <property type="match status" value="1"/>
</dbReference>
<dbReference type="GO" id="GO:0005856">
    <property type="term" value="C:cytoskeleton"/>
    <property type="evidence" value="ECO:0007669"/>
    <property type="project" value="UniProtKB-SubCell"/>
</dbReference>
<dbReference type="FunFam" id="2.30.42.10:FF:000105">
    <property type="entry name" value="Tyrosine-protein phosphatase non-receptor type 13"/>
    <property type="match status" value="1"/>
</dbReference>
<dbReference type="PROSITE" id="PS50055">
    <property type="entry name" value="TYR_PHOSPHATASE_PTP"/>
    <property type="match status" value="1"/>
</dbReference>
<feature type="compositionally biased region" description="Basic and acidic residues" evidence="11">
    <location>
        <begin position="405"/>
        <end position="418"/>
    </location>
</feature>
<dbReference type="CDD" id="cd17195">
    <property type="entry name" value="FERM_F1_PTPN13"/>
    <property type="match status" value="1"/>
</dbReference>
<dbReference type="InterPro" id="IPR019749">
    <property type="entry name" value="Band_41_domain"/>
</dbReference>
<evidence type="ECO:0000256" key="8">
    <source>
        <dbReference type="PIRNR" id="PIRNR000933"/>
    </source>
</evidence>
<evidence type="ECO:0000256" key="6">
    <source>
        <dbReference type="ARBA" id="ARBA00023212"/>
    </source>
</evidence>
<dbReference type="InterPro" id="IPR036034">
    <property type="entry name" value="PDZ_sf"/>
</dbReference>
<evidence type="ECO:0000259" key="14">
    <source>
        <dbReference type="PROSITE" id="PS50057"/>
    </source>
</evidence>
<dbReference type="SMART" id="SM01196">
    <property type="entry name" value="FERM_C"/>
    <property type="match status" value="1"/>
</dbReference>
<dbReference type="CDD" id="cd06695">
    <property type="entry name" value="PDZ3_PTPN13_FRMPD2-like"/>
    <property type="match status" value="1"/>
</dbReference>
<dbReference type="CTD" id="5783"/>
<feature type="compositionally biased region" description="Low complexity" evidence="11">
    <location>
        <begin position="386"/>
        <end position="403"/>
    </location>
</feature>
<dbReference type="InterPro" id="IPR003595">
    <property type="entry name" value="Tyr_Pase_cat"/>
</dbReference>
<dbReference type="PIRSF" id="PIRSF000933">
    <property type="entry name" value="Tyr-Ptase_nr13"/>
    <property type="match status" value="1"/>
</dbReference>